<feature type="transmembrane region" description="Helical" evidence="1">
    <location>
        <begin position="108"/>
        <end position="131"/>
    </location>
</feature>
<keyword evidence="1" id="KW-1133">Transmembrane helix</keyword>
<evidence type="ECO:0000313" key="3">
    <source>
        <dbReference type="Proteomes" id="UP001597042"/>
    </source>
</evidence>
<keyword evidence="3" id="KW-1185">Reference proteome</keyword>
<reference evidence="3" key="1">
    <citation type="journal article" date="2019" name="Int. J. Syst. Evol. Microbiol.">
        <title>The Global Catalogue of Microorganisms (GCM) 10K type strain sequencing project: providing services to taxonomists for standard genome sequencing and annotation.</title>
        <authorList>
            <consortium name="The Broad Institute Genomics Platform"/>
            <consortium name="The Broad Institute Genome Sequencing Center for Infectious Disease"/>
            <person name="Wu L."/>
            <person name="Ma J."/>
        </authorList>
    </citation>
    <scope>NUCLEOTIDE SEQUENCE [LARGE SCALE GENOMIC DNA]</scope>
    <source>
        <strain evidence="3">CCUG 50754</strain>
    </source>
</reference>
<keyword evidence="1" id="KW-0472">Membrane</keyword>
<dbReference type="Pfam" id="PF09933">
    <property type="entry name" value="DUF2165"/>
    <property type="match status" value="1"/>
</dbReference>
<dbReference type="InterPro" id="IPR018681">
    <property type="entry name" value="DUF2165_transmembrane"/>
</dbReference>
<name>A0ABW2ZTB6_9MICO</name>
<evidence type="ECO:0000256" key="1">
    <source>
        <dbReference type="SAM" id="Phobius"/>
    </source>
</evidence>
<proteinExistence type="predicted"/>
<evidence type="ECO:0000313" key="2">
    <source>
        <dbReference type="EMBL" id="MFD0781808.1"/>
    </source>
</evidence>
<comment type="caution">
    <text evidence="2">The sequence shown here is derived from an EMBL/GenBank/DDBJ whole genome shotgun (WGS) entry which is preliminary data.</text>
</comment>
<dbReference type="EMBL" id="JBHTIM010000001">
    <property type="protein sequence ID" value="MFD0781808.1"/>
    <property type="molecule type" value="Genomic_DNA"/>
</dbReference>
<feature type="transmembrane region" description="Helical" evidence="1">
    <location>
        <begin position="143"/>
        <end position="161"/>
    </location>
</feature>
<dbReference type="RefSeq" id="WP_378749460.1">
    <property type="nucleotide sequence ID" value="NZ_JBHSSV010000001.1"/>
</dbReference>
<gene>
    <name evidence="2" type="ORF">ACFQZV_10935</name>
</gene>
<keyword evidence="1" id="KW-0812">Transmembrane</keyword>
<organism evidence="2 3">
    <name type="scientific">Microbacterium koreense</name>
    <dbReference type="NCBI Taxonomy" id="323761"/>
    <lineage>
        <taxon>Bacteria</taxon>
        <taxon>Bacillati</taxon>
        <taxon>Actinomycetota</taxon>
        <taxon>Actinomycetes</taxon>
        <taxon>Micrococcales</taxon>
        <taxon>Microbacteriaceae</taxon>
        <taxon>Microbacterium</taxon>
    </lineage>
</organism>
<dbReference type="Proteomes" id="UP001597042">
    <property type="component" value="Unassembled WGS sequence"/>
</dbReference>
<protein>
    <submittedName>
        <fullName evidence="2">DUF2165 family protein</fullName>
    </submittedName>
</protein>
<feature type="transmembrane region" description="Helical" evidence="1">
    <location>
        <begin position="7"/>
        <end position="29"/>
    </location>
</feature>
<accession>A0ABW2ZTB6</accession>
<sequence length="171" mass="19164">MKQPLRLLQAFTLFSAGLYGLFVFMGNLMDYDSNYQFVKHVLSMDTTFEGNALMWRAITEPWVWTLGYIGIIVAEGVFAALGLIGGVKLFLRRNAGAELFDRARGWGYGAYAMGLAIWFIGFIVIGSEWFAMWQSPTWNGKDTAMPLAILWAGFAILLALGDRSQERVEAE</sequence>
<feature type="transmembrane region" description="Helical" evidence="1">
    <location>
        <begin position="62"/>
        <end position="87"/>
    </location>
</feature>